<keyword evidence="1" id="KW-0472">Membrane</keyword>
<reference evidence="3" key="1">
    <citation type="submission" date="2016-11" db="UniProtKB">
        <authorList>
            <consortium name="WormBaseParasite"/>
        </authorList>
    </citation>
    <scope>IDENTIFICATION</scope>
</reference>
<feature type="transmembrane region" description="Helical" evidence="1">
    <location>
        <begin position="35"/>
        <end position="53"/>
    </location>
</feature>
<name>A0A1I8AM98_9BILA</name>
<evidence type="ECO:0000256" key="1">
    <source>
        <dbReference type="SAM" id="Phobius"/>
    </source>
</evidence>
<evidence type="ECO:0000313" key="3">
    <source>
        <dbReference type="WBParaSite" id="L893_g7425.t1"/>
    </source>
</evidence>
<organism evidence="2 3">
    <name type="scientific">Steinernema glaseri</name>
    <dbReference type="NCBI Taxonomy" id="37863"/>
    <lineage>
        <taxon>Eukaryota</taxon>
        <taxon>Metazoa</taxon>
        <taxon>Ecdysozoa</taxon>
        <taxon>Nematoda</taxon>
        <taxon>Chromadorea</taxon>
        <taxon>Rhabditida</taxon>
        <taxon>Tylenchina</taxon>
        <taxon>Panagrolaimomorpha</taxon>
        <taxon>Strongyloidoidea</taxon>
        <taxon>Steinernematidae</taxon>
        <taxon>Steinernema</taxon>
    </lineage>
</organism>
<dbReference type="WBParaSite" id="L893_g7425.t1">
    <property type="protein sequence ID" value="L893_g7425.t1"/>
    <property type="gene ID" value="L893_g7425"/>
</dbReference>
<keyword evidence="1" id="KW-1133">Transmembrane helix</keyword>
<dbReference type="AlphaFoldDB" id="A0A1I8AM98"/>
<dbReference type="Proteomes" id="UP000095287">
    <property type="component" value="Unplaced"/>
</dbReference>
<evidence type="ECO:0000313" key="2">
    <source>
        <dbReference type="Proteomes" id="UP000095287"/>
    </source>
</evidence>
<sequence length="77" mass="9098">MYTVEPLYEELNDLRTRPTRPTCSCCRYSALCMDVAWLAGYAISFALFVFFFFTRYRDIVRFLNDVDVSQMTDISEI</sequence>
<keyword evidence="2" id="KW-1185">Reference proteome</keyword>
<keyword evidence="1" id="KW-0812">Transmembrane</keyword>
<proteinExistence type="predicted"/>
<accession>A0A1I8AM98</accession>
<protein>
    <submittedName>
        <fullName evidence="3">Uncharacterized protein</fullName>
    </submittedName>
</protein>